<comment type="caution">
    <text evidence="12">The sequence shown here is derived from an EMBL/GenBank/DDBJ whole genome shotgun (WGS) entry which is preliminary data.</text>
</comment>
<reference evidence="12" key="2">
    <citation type="submission" date="2023-07" db="EMBL/GenBank/DDBJ databases">
        <authorList>
            <consortium name="Lawrence Berkeley National Laboratory"/>
            <person name="Haridas S."/>
            <person name="Hensen N."/>
            <person name="Bonometti L."/>
            <person name="Westerberg I."/>
            <person name="Brannstrom I.O."/>
            <person name="Guillou S."/>
            <person name="Cros-Aarteil S."/>
            <person name="Calhoun S."/>
            <person name="Kuo A."/>
            <person name="Mondo S."/>
            <person name="Pangilinan J."/>
            <person name="Riley R."/>
            <person name="LaButti K."/>
            <person name="Andreopoulos B."/>
            <person name="Lipzen A."/>
            <person name="Chen C."/>
            <person name="Yanf M."/>
            <person name="Daum C."/>
            <person name="Ng V."/>
            <person name="Clum A."/>
            <person name="Steindorff A."/>
            <person name="Ohm R."/>
            <person name="Martin F."/>
            <person name="Silar P."/>
            <person name="Natvig D."/>
            <person name="Lalanne C."/>
            <person name="Gautier V."/>
            <person name="Ament-velasquez S.L."/>
            <person name="Kruys A."/>
            <person name="Hutchinson M.I."/>
            <person name="Powell A.J."/>
            <person name="Barry K."/>
            <person name="Miller A.N."/>
            <person name="Grigoriev I.V."/>
            <person name="Debuchy R."/>
            <person name="Gladieux P."/>
            <person name="Thoren M.H."/>
            <person name="Johannesson H."/>
        </authorList>
    </citation>
    <scope>NUCLEOTIDE SEQUENCE</scope>
    <source>
        <strain evidence="12">FGSC 1904</strain>
    </source>
</reference>
<feature type="transmembrane region" description="Helical" evidence="10">
    <location>
        <begin position="279"/>
        <end position="299"/>
    </location>
</feature>
<name>A0AAE0NRE5_SORBR</name>
<feature type="transmembrane region" description="Helical" evidence="10">
    <location>
        <begin position="156"/>
        <end position="176"/>
    </location>
</feature>
<dbReference type="GO" id="GO:0005351">
    <property type="term" value="F:carbohydrate:proton symporter activity"/>
    <property type="evidence" value="ECO:0007669"/>
    <property type="project" value="TreeGrafter"/>
</dbReference>
<accession>A0AAE0NRE5</accession>
<feature type="transmembrane region" description="Helical" evidence="10">
    <location>
        <begin position="122"/>
        <end position="144"/>
    </location>
</feature>
<feature type="compositionally biased region" description="Polar residues" evidence="9">
    <location>
        <begin position="517"/>
        <end position="535"/>
    </location>
</feature>
<dbReference type="Proteomes" id="UP001281003">
    <property type="component" value="Unassembled WGS sequence"/>
</dbReference>
<keyword evidence="4 10" id="KW-0812">Transmembrane</keyword>
<evidence type="ECO:0000256" key="2">
    <source>
        <dbReference type="ARBA" id="ARBA00010992"/>
    </source>
</evidence>
<protein>
    <recommendedName>
        <fullName evidence="11">Major facilitator superfamily (MFS) profile domain-containing protein</fullName>
    </recommendedName>
</protein>
<comment type="subcellular location">
    <subcellularLocation>
        <location evidence="1">Membrane</location>
        <topology evidence="1">Multi-pass membrane protein</topology>
    </subcellularLocation>
</comment>
<dbReference type="CDD" id="cd17356">
    <property type="entry name" value="MFS_HXT"/>
    <property type="match status" value="1"/>
</dbReference>
<feature type="compositionally biased region" description="Low complexity" evidence="9">
    <location>
        <begin position="581"/>
        <end position="610"/>
    </location>
</feature>
<dbReference type="PROSITE" id="PS00217">
    <property type="entry name" value="SUGAR_TRANSPORT_2"/>
    <property type="match status" value="1"/>
</dbReference>
<evidence type="ECO:0000256" key="1">
    <source>
        <dbReference type="ARBA" id="ARBA00004141"/>
    </source>
</evidence>
<evidence type="ECO:0000256" key="3">
    <source>
        <dbReference type="ARBA" id="ARBA00022448"/>
    </source>
</evidence>
<dbReference type="Gene3D" id="1.20.1250.20">
    <property type="entry name" value="MFS general substrate transporter like domains"/>
    <property type="match status" value="1"/>
</dbReference>
<evidence type="ECO:0000256" key="9">
    <source>
        <dbReference type="SAM" id="MobiDB-lite"/>
    </source>
</evidence>
<feature type="transmembrane region" description="Helical" evidence="10">
    <location>
        <begin position="340"/>
        <end position="361"/>
    </location>
</feature>
<sequence>MVLFKRPADDKGPVWVSALIGVFVALGGLLFGYDTGTISGVIAMKYWKEHFSTGYTDIDGNRGISANQAAVIVSLLSVGTCIGSLSSPLLGDRLGRRWGIIVSAWVFNFGVILQVASVTIPLLVAGRFFAGLGVGLLSALVPLYQSETAPKWLRGLIVGAYQLAITIGILLAAVVNNATHARNDTGSYRIPIGLQLAFSAILIIGMHFLPETPRYLIKRGDMNGAARSLARIRRQQPNSTAIMTELDEIRANYQYEMSLGSASISDCFREGMRGRMFTGMMLQMLQQFTGVNFIFYYGTQYFKNSGVHNEFLISMIPAAVNVISTIPAVFMFDKYGRRPLLLWGAVGMCICQFIVATLGTTTTGQTASGTITVLNLSAQKASIGFVCLFICCFAATWGPLAWVVTSELYPLKHRSQMLSISTATNWLFNWAIAFSTPYLVNYGPGNANLQSKIFYIWAVACLFCIVFVYFYIYETKGLSLEEIDEMYQDPDLKAKDSSKWTPKARFRDIPLTEVTYNKAATGSPPVSDSSPSAENAETVEAGDGRHGTPPVTGFPPSVDNSPKGRPSAVSLPEEGNTYPLASRSRSPPHSAPSSPIAVSPISAPSSRANA</sequence>
<dbReference type="PANTHER" id="PTHR48022">
    <property type="entry name" value="PLASTIDIC GLUCOSE TRANSPORTER 4"/>
    <property type="match status" value="1"/>
</dbReference>
<keyword evidence="5 10" id="KW-1133">Transmembrane helix</keyword>
<dbReference type="GO" id="GO:0005536">
    <property type="term" value="F:D-glucose binding"/>
    <property type="evidence" value="ECO:0007669"/>
    <property type="project" value="UniProtKB-ARBA"/>
</dbReference>
<feature type="transmembrane region" description="Helical" evidence="10">
    <location>
        <begin position="452"/>
        <end position="472"/>
    </location>
</feature>
<dbReference type="NCBIfam" id="TIGR00879">
    <property type="entry name" value="SP"/>
    <property type="match status" value="1"/>
</dbReference>
<keyword evidence="3 8" id="KW-0813">Transport</keyword>
<dbReference type="PRINTS" id="PR00171">
    <property type="entry name" value="SUGRTRNSPORT"/>
</dbReference>
<dbReference type="InterPro" id="IPR003663">
    <property type="entry name" value="Sugar/inositol_transpt"/>
</dbReference>
<evidence type="ECO:0000256" key="6">
    <source>
        <dbReference type="ARBA" id="ARBA00023136"/>
    </source>
</evidence>
<comment type="similarity">
    <text evidence="2 8">Belongs to the major facilitator superfamily. Sugar transporter (TC 2.A.1.1) family.</text>
</comment>
<dbReference type="AlphaFoldDB" id="A0AAE0NRE5"/>
<feature type="transmembrane region" description="Helical" evidence="10">
    <location>
        <begin position="381"/>
        <end position="405"/>
    </location>
</feature>
<proteinExistence type="inferred from homology"/>
<dbReference type="FunFam" id="1.20.1250.20:FF:000115">
    <property type="entry name" value="High-affinity glucose transporter"/>
    <property type="match status" value="1"/>
</dbReference>
<dbReference type="InterPro" id="IPR050360">
    <property type="entry name" value="MFS_Sugar_Transporters"/>
</dbReference>
<evidence type="ECO:0000256" key="5">
    <source>
        <dbReference type="ARBA" id="ARBA00022989"/>
    </source>
</evidence>
<feature type="transmembrane region" description="Helical" evidence="10">
    <location>
        <begin position="311"/>
        <end position="333"/>
    </location>
</feature>
<evidence type="ECO:0000256" key="8">
    <source>
        <dbReference type="RuleBase" id="RU003346"/>
    </source>
</evidence>
<dbReference type="PROSITE" id="PS50850">
    <property type="entry name" value="MFS"/>
    <property type="match status" value="1"/>
</dbReference>
<dbReference type="InterPro" id="IPR036259">
    <property type="entry name" value="MFS_trans_sf"/>
</dbReference>
<dbReference type="GO" id="GO:0005886">
    <property type="term" value="C:plasma membrane"/>
    <property type="evidence" value="ECO:0007669"/>
    <property type="project" value="UniProtKB-ARBA"/>
</dbReference>
<dbReference type="InterPro" id="IPR005829">
    <property type="entry name" value="Sugar_transporter_CS"/>
</dbReference>
<keyword evidence="7" id="KW-0325">Glycoprotein</keyword>
<dbReference type="PANTHER" id="PTHR48022:SF17">
    <property type="entry name" value="HEXOSE TRANSPORTER"/>
    <property type="match status" value="1"/>
</dbReference>
<feature type="transmembrane region" description="Helical" evidence="10">
    <location>
        <begin position="69"/>
        <end position="91"/>
    </location>
</feature>
<feature type="transmembrane region" description="Helical" evidence="10">
    <location>
        <begin position="417"/>
        <end position="440"/>
    </location>
</feature>
<feature type="transmembrane region" description="Helical" evidence="10">
    <location>
        <begin position="12"/>
        <end position="33"/>
    </location>
</feature>
<evidence type="ECO:0000313" key="13">
    <source>
        <dbReference type="Proteomes" id="UP001281003"/>
    </source>
</evidence>
<evidence type="ECO:0000256" key="4">
    <source>
        <dbReference type="ARBA" id="ARBA00022692"/>
    </source>
</evidence>
<evidence type="ECO:0000313" key="12">
    <source>
        <dbReference type="EMBL" id="KAK3386327.1"/>
    </source>
</evidence>
<dbReference type="SUPFAM" id="SSF103473">
    <property type="entry name" value="MFS general substrate transporter"/>
    <property type="match status" value="1"/>
</dbReference>
<evidence type="ECO:0000256" key="10">
    <source>
        <dbReference type="SAM" id="Phobius"/>
    </source>
</evidence>
<feature type="domain" description="Major facilitator superfamily (MFS) profile" evidence="11">
    <location>
        <begin position="20"/>
        <end position="476"/>
    </location>
</feature>
<reference evidence="12" key="1">
    <citation type="journal article" date="2023" name="Mol. Phylogenet. Evol.">
        <title>Genome-scale phylogeny and comparative genomics of the fungal order Sordariales.</title>
        <authorList>
            <person name="Hensen N."/>
            <person name="Bonometti L."/>
            <person name="Westerberg I."/>
            <person name="Brannstrom I.O."/>
            <person name="Guillou S."/>
            <person name="Cros-Aarteil S."/>
            <person name="Calhoun S."/>
            <person name="Haridas S."/>
            <person name="Kuo A."/>
            <person name="Mondo S."/>
            <person name="Pangilinan J."/>
            <person name="Riley R."/>
            <person name="LaButti K."/>
            <person name="Andreopoulos B."/>
            <person name="Lipzen A."/>
            <person name="Chen C."/>
            <person name="Yan M."/>
            <person name="Daum C."/>
            <person name="Ng V."/>
            <person name="Clum A."/>
            <person name="Steindorff A."/>
            <person name="Ohm R.A."/>
            <person name="Martin F."/>
            <person name="Silar P."/>
            <person name="Natvig D.O."/>
            <person name="Lalanne C."/>
            <person name="Gautier V."/>
            <person name="Ament-Velasquez S.L."/>
            <person name="Kruys A."/>
            <person name="Hutchinson M.I."/>
            <person name="Powell A.J."/>
            <person name="Barry K."/>
            <person name="Miller A.N."/>
            <person name="Grigoriev I.V."/>
            <person name="Debuchy R."/>
            <person name="Gladieux P."/>
            <person name="Hiltunen Thoren M."/>
            <person name="Johannesson H."/>
        </authorList>
    </citation>
    <scope>NUCLEOTIDE SEQUENCE</scope>
    <source>
        <strain evidence="12">FGSC 1904</strain>
    </source>
</reference>
<dbReference type="EMBL" id="JAUTDP010000019">
    <property type="protein sequence ID" value="KAK3386327.1"/>
    <property type="molecule type" value="Genomic_DNA"/>
</dbReference>
<dbReference type="Pfam" id="PF00083">
    <property type="entry name" value="Sugar_tr"/>
    <property type="match status" value="1"/>
</dbReference>
<evidence type="ECO:0000256" key="7">
    <source>
        <dbReference type="ARBA" id="ARBA00023180"/>
    </source>
</evidence>
<dbReference type="InterPro" id="IPR020846">
    <property type="entry name" value="MFS_dom"/>
</dbReference>
<feature type="region of interest" description="Disordered" evidence="9">
    <location>
        <begin position="517"/>
        <end position="610"/>
    </location>
</feature>
<keyword evidence="6 10" id="KW-0472">Membrane</keyword>
<feature type="transmembrane region" description="Helical" evidence="10">
    <location>
        <begin position="98"/>
        <end position="116"/>
    </location>
</feature>
<feature type="transmembrane region" description="Helical" evidence="10">
    <location>
        <begin position="188"/>
        <end position="209"/>
    </location>
</feature>
<organism evidence="12 13">
    <name type="scientific">Sordaria brevicollis</name>
    <dbReference type="NCBI Taxonomy" id="83679"/>
    <lineage>
        <taxon>Eukaryota</taxon>
        <taxon>Fungi</taxon>
        <taxon>Dikarya</taxon>
        <taxon>Ascomycota</taxon>
        <taxon>Pezizomycotina</taxon>
        <taxon>Sordariomycetes</taxon>
        <taxon>Sordariomycetidae</taxon>
        <taxon>Sordariales</taxon>
        <taxon>Sordariaceae</taxon>
        <taxon>Sordaria</taxon>
    </lineage>
</organism>
<keyword evidence="13" id="KW-1185">Reference proteome</keyword>
<dbReference type="InterPro" id="IPR005828">
    <property type="entry name" value="MFS_sugar_transport-like"/>
</dbReference>
<gene>
    <name evidence="12" type="ORF">B0T20DRAFT_491635</name>
</gene>
<evidence type="ECO:0000259" key="11">
    <source>
        <dbReference type="PROSITE" id="PS50850"/>
    </source>
</evidence>
<dbReference type="GO" id="GO:0010255">
    <property type="term" value="P:glucose mediated signaling pathway"/>
    <property type="evidence" value="ECO:0007669"/>
    <property type="project" value="UniProtKB-ARBA"/>
</dbReference>